<dbReference type="GeneID" id="114828496"/>
<dbReference type="Proteomes" id="UP000694867">
    <property type="component" value="Unplaced"/>
</dbReference>
<name>A0AAJ7WIZ0_9ACAR</name>
<protein>
    <submittedName>
        <fullName evidence="3">Uncharacterized protein LOC114828496</fullName>
    </submittedName>
</protein>
<reference evidence="3" key="1">
    <citation type="submission" date="2025-08" db="UniProtKB">
        <authorList>
            <consortium name="RefSeq"/>
        </authorList>
    </citation>
    <scope>IDENTIFICATION</scope>
</reference>
<sequence>MIYHSIKDPVFALILWKDPNFSSERPPGFFRDSTNSWDPMEEAADGSAESLDLTSSIESPEDGQWGALVDGLRTGMVGMIHRNGSDRAPEPLAPIEKRTVVEDFSAQVITDHLTLLSGYVSRSEQIKRFRISDDFDCTDEIFRYNTGILGTTCLKIPRRLGMIDDLVSASTGHMMMMMMVEPEPDRINSMADPAYLDIPVYVGRGRAYGSLLRMDYSISSNDATYNSQIQV</sequence>
<organism evidence="2 3">
    <name type="scientific">Galendromus occidentalis</name>
    <name type="common">western predatory mite</name>
    <dbReference type="NCBI Taxonomy" id="34638"/>
    <lineage>
        <taxon>Eukaryota</taxon>
        <taxon>Metazoa</taxon>
        <taxon>Ecdysozoa</taxon>
        <taxon>Arthropoda</taxon>
        <taxon>Chelicerata</taxon>
        <taxon>Arachnida</taxon>
        <taxon>Acari</taxon>
        <taxon>Parasitiformes</taxon>
        <taxon>Mesostigmata</taxon>
        <taxon>Gamasina</taxon>
        <taxon>Phytoseioidea</taxon>
        <taxon>Phytoseiidae</taxon>
        <taxon>Typhlodrominae</taxon>
        <taxon>Galendromus</taxon>
    </lineage>
</organism>
<dbReference type="KEGG" id="goe:114828496"/>
<evidence type="ECO:0000313" key="3">
    <source>
        <dbReference type="RefSeq" id="XP_028968685.1"/>
    </source>
</evidence>
<feature type="region of interest" description="Disordered" evidence="1">
    <location>
        <begin position="30"/>
        <end position="51"/>
    </location>
</feature>
<gene>
    <name evidence="3" type="primary">LOC114828496</name>
</gene>
<proteinExistence type="predicted"/>
<evidence type="ECO:0000313" key="2">
    <source>
        <dbReference type="Proteomes" id="UP000694867"/>
    </source>
</evidence>
<dbReference type="Gene3D" id="3.40.190.10">
    <property type="entry name" value="Periplasmic binding protein-like II"/>
    <property type="match status" value="2"/>
</dbReference>
<dbReference type="RefSeq" id="XP_028968685.1">
    <property type="nucleotide sequence ID" value="XM_029112852.1"/>
</dbReference>
<evidence type="ECO:0000256" key="1">
    <source>
        <dbReference type="SAM" id="MobiDB-lite"/>
    </source>
</evidence>
<keyword evidence="2" id="KW-1185">Reference proteome</keyword>
<dbReference type="AlphaFoldDB" id="A0AAJ7WIZ0"/>
<accession>A0AAJ7WIZ0</accession>